<dbReference type="Gene3D" id="1.20.58.1610">
    <property type="entry name" value="NADH:ubiquinone/plastoquinone oxidoreductase, chain 3"/>
    <property type="match status" value="1"/>
</dbReference>
<dbReference type="Pfam" id="PF00507">
    <property type="entry name" value="Oxidored_q4"/>
    <property type="match status" value="1"/>
</dbReference>
<evidence type="ECO:0000256" key="1">
    <source>
        <dbReference type="ARBA" id="ARBA00003257"/>
    </source>
</evidence>
<sequence length="136" mass="14881">MLSILEYNSFLLSPLIASSAPLVAYPIPGTAAPVSRGPEKFIGHESGMEPTGDTRTKFQIRYYMFAPVPVILDVETVFPHPWATSFNELGIFASIEAFTSVTIPVVGSVYAWRKGALEWSQRTNISGFIMVLGTIP</sequence>
<comment type="subcellular location">
    <subcellularLocation>
        <location evidence="2">Membrane</location>
    </subcellularLocation>
</comment>
<dbReference type="OMA" id="YVYAFLY"/>
<dbReference type="HOGENOM" id="CLU_119549_3_1_1"/>
<evidence type="ECO:0000256" key="3">
    <source>
        <dbReference type="ARBA" id="ARBA00008472"/>
    </source>
</evidence>
<evidence type="ECO:0000256" key="5">
    <source>
        <dbReference type="ARBA" id="ARBA00022692"/>
    </source>
</evidence>
<keyword evidence="5" id="KW-0812">Transmembrane</keyword>
<geneLocation type="chloroplast" evidence="10"/>
<dbReference type="PANTHER" id="PTHR11058:SF9">
    <property type="entry name" value="NADH-UBIQUINONE OXIDOREDUCTASE CHAIN 3"/>
    <property type="match status" value="1"/>
</dbReference>
<keyword evidence="10" id="KW-0934">Plastid</keyword>
<keyword evidence="4" id="KW-0813">Transport</keyword>
<evidence type="ECO:0000256" key="9">
    <source>
        <dbReference type="RuleBase" id="RU003641"/>
    </source>
</evidence>
<evidence type="ECO:0000256" key="2">
    <source>
        <dbReference type="ARBA" id="ARBA00004370"/>
    </source>
</evidence>
<dbReference type="GO" id="GO:0048038">
    <property type="term" value="F:quinone binding"/>
    <property type="evidence" value="ECO:0007669"/>
    <property type="project" value="UniProtKB-KW"/>
</dbReference>
<keyword evidence="9" id="KW-0521">NADP</keyword>
<keyword evidence="10" id="KW-0150">Chloroplast</keyword>
<evidence type="ECO:0000256" key="4">
    <source>
        <dbReference type="ARBA" id="ARBA00022448"/>
    </source>
</evidence>
<keyword evidence="7" id="KW-0472">Membrane</keyword>
<keyword evidence="9" id="KW-0618">Plastoquinone</keyword>
<dbReference type="Gramene" id="ADH10414">
    <property type="protein sequence ID" value="ADH10414"/>
    <property type="gene ID" value="ADH10414"/>
</dbReference>
<name>F4YZH8_SELML</name>
<evidence type="ECO:0000256" key="7">
    <source>
        <dbReference type="ARBA" id="ARBA00023136"/>
    </source>
</evidence>
<accession>F4YZH8</accession>
<comment type="function">
    <text evidence="1">Core subunit of the mitochondrial membrane respiratory chain NADH dehydrogenase (Complex I) that is believed to belong to the minimal assembly required for catalysis. Complex I functions in the transfer of electrons from NADH to the respiratory chain. The immediate electron acceptor for the enzyme is believed to be ubiquinone.</text>
</comment>
<dbReference type="PANTHER" id="PTHR11058">
    <property type="entry name" value="NADH-UBIQUINONE OXIDOREDUCTASE CHAIN 3"/>
    <property type="match status" value="1"/>
</dbReference>
<dbReference type="InterPro" id="IPR038430">
    <property type="entry name" value="NDAH_ubi_oxred_su3_sf"/>
</dbReference>
<dbReference type="GO" id="GO:0008137">
    <property type="term" value="F:NADH dehydrogenase (ubiquinone) activity"/>
    <property type="evidence" value="ECO:0007669"/>
    <property type="project" value="UniProtKB-EC"/>
</dbReference>
<dbReference type="AlphaFoldDB" id="F4YZH8"/>
<dbReference type="EC" id="7.1.1.-" evidence="9"/>
<reference evidence="10" key="1">
    <citation type="journal article" date="2011" name="Science">
        <title>The Selaginella genome identifies genetic changes associated with the evolution of vascular plants.</title>
        <authorList>
            <person name="Banks J.A."/>
            <person name="Nishiyama T."/>
            <person name="Hasebe M."/>
            <person name="Bowman J.L."/>
            <person name="Gribskov M."/>
            <person name="dePamphilis C."/>
            <person name="Albert V.A."/>
            <person name="Aono N."/>
            <person name="Aoyama T."/>
            <person name="Ambrose B.A."/>
            <person name="Ashton N.W."/>
            <person name="Axtell M.J."/>
            <person name="Barker E."/>
            <person name="Barker M.S."/>
            <person name="Bennetzen J.L."/>
            <person name="Bonawitz N.D."/>
            <person name="Chapple C."/>
            <person name="Cheng C."/>
            <person name="Correa L.G."/>
            <person name="Dacre M."/>
            <person name="DeBarry J."/>
            <person name="Dreyer I."/>
            <person name="Elias M."/>
            <person name="Engstrom E.M."/>
            <person name="Estelle M."/>
            <person name="Feng L."/>
            <person name="Finet C."/>
            <person name="Floyd S.K."/>
            <person name="Frommer W.B."/>
            <person name="Fujita T."/>
            <person name="Gramzow L."/>
            <person name="Gutensohn M."/>
            <person name="Harholt J."/>
            <person name="Hattori M."/>
            <person name="Heyl A."/>
            <person name="Hirai T."/>
            <person name="Hiwatashi Y."/>
            <person name="Ishikawa M."/>
            <person name="Iwata M."/>
            <person name="Karol K.G."/>
            <person name="Koehler B."/>
            <person name="Kolukisaoglu U."/>
            <person name="Kubo M."/>
            <person name="Kurata T."/>
            <person name="Lalonde S."/>
            <person name="Li K."/>
            <person name="Li Y."/>
            <person name="Litt A."/>
            <person name="Lyons E."/>
            <person name="Manning G."/>
            <person name="Maruyama T."/>
            <person name="Michael T.P."/>
            <person name="Mikami K."/>
            <person name="Miyazaki S."/>
            <person name="Morinaga S."/>
            <person name="Murata T."/>
            <person name="Mueller-Roeber B."/>
            <person name="Nelson D.R."/>
            <person name="Obara M."/>
            <person name="Oguri Y."/>
            <person name="Olmstead R.G."/>
            <person name="Onodera N."/>
            <person name="Petersen B.L."/>
            <person name="Pils B."/>
            <person name="Prigge M."/>
            <person name="Rensing S.A."/>
            <person name="Riano-Pachon D.M."/>
            <person name="Roberts A.W."/>
            <person name="Sato Y."/>
            <person name="Scheller H.V."/>
            <person name="Schulz B."/>
            <person name="Schulz C."/>
            <person name="Shakirov E.V."/>
            <person name="Shibagaki N."/>
            <person name="Shinohara N."/>
            <person name="Shippen D.E."/>
            <person name="Soerensen I."/>
            <person name="Sotooka R."/>
            <person name="Sugimoto N."/>
            <person name="Sugita M."/>
            <person name="Sumikawa N."/>
            <person name="Tanurdzic M."/>
            <person name="Theissen G."/>
            <person name="Ulvskov P."/>
            <person name="Wakazuki S."/>
            <person name="Weng J.K."/>
            <person name="Willats W.W."/>
            <person name="Wipf D."/>
            <person name="Wolf P.G."/>
            <person name="Yang L."/>
            <person name="Zimmer A.D."/>
            <person name="Zhu Q."/>
            <person name="Mitros T."/>
            <person name="Hellsten U."/>
            <person name="Loque D."/>
            <person name="Otillar R."/>
            <person name="Salamov A."/>
            <person name="Schmutz J."/>
            <person name="Shapiro H."/>
            <person name="Lindquist E."/>
            <person name="Lucas S."/>
            <person name="Rokhsar D."/>
            <person name="Grigoriev I.V."/>
        </authorList>
    </citation>
    <scope>NUCLEOTIDE SEQUENCE</scope>
</reference>
<gene>
    <name evidence="10" type="primary">ndhC</name>
</gene>
<proteinExistence type="inferred from homology"/>
<dbReference type="InterPro" id="IPR000440">
    <property type="entry name" value="NADH_UbQ/plastoQ_OxRdtase_su3"/>
</dbReference>
<comment type="similarity">
    <text evidence="3 9">Belongs to the complex I subunit 3 family.</text>
</comment>
<protein>
    <recommendedName>
        <fullName evidence="9">NAD(P)H-quinone oxidoreductase subunit 3</fullName>
        <ecNumber evidence="9">7.1.1.-</ecNumber>
    </recommendedName>
</protein>
<comment type="catalytic activity">
    <reaction evidence="8">
        <text>a ubiquinone + NADH + 5 H(+)(in) = a ubiquinol + NAD(+) + 4 H(+)(out)</text>
        <dbReference type="Rhea" id="RHEA:29091"/>
        <dbReference type="Rhea" id="RHEA-COMP:9565"/>
        <dbReference type="Rhea" id="RHEA-COMP:9566"/>
        <dbReference type="ChEBI" id="CHEBI:15378"/>
        <dbReference type="ChEBI" id="CHEBI:16389"/>
        <dbReference type="ChEBI" id="CHEBI:17976"/>
        <dbReference type="ChEBI" id="CHEBI:57540"/>
        <dbReference type="ChEBI" id="CHEBI:57945"/>
        <dbReference type="EC" id="7.1.1.2"/>
    </reaction>
</comment>
<evidence type="ECO:0000256" key="8">
    <source>
        <dbReference type="ARBA" id="ARBA00049551"/>
    </source>
</evidence>
<dbReference type="GO" id="GO:0016020">
    <property type="term" value="C:membrane"/>
    <property type="evidence" value="ECO:0007669"/>
    <property type="project" value="UniProtKB-SubCell"/>
</dbReference>
<keyword evidence="9" id="KW-0520">NAD</keyword>
<dbReference type="EMBL" id="HM173080">
    <property type="protein sequence ID" value="ADH10414.1"/>
    <property type="molecule type" value="Genomic_DNA"/>
</dbReference>
<evidence type="ECO:0000313" key="10">
    <source>
        <dbReference type="EMBL" id="ADH10414.1"/>
    </source>
</evidence>
<keyword evidence="6" id="KW-1133">Transmembrane helix</keyword>
<comment type="catalytic activity">
    <reaction evidence="9">
        <text>a plastoquinone + NADPH + (n+1) H(+)(in) = a plastoquinol + NADP(+) + n H(+)(out)</text>
        <dbReference type="Rhea" id="RHEA:42612"/>
        <dbReference type="Rhea" id="RHEA-COMP:9561"/>
        <dbReference type="Rhea" id="RHEA-COMP:9562"/>
        <dbReference type="ChEBI" id="CHEBI:15378"/>
        <dbReference type="ChEBI" id="CHEBI:17757"/>
        <dbReference type="ChEBI" id="CHEBI:57783"/>
        <dbReference type="ChEBI" id="CHEBI:58349"/>
        <dbReference type="ChEBI" id="CHEBI:62192"/>
    </reaction>
</comment>
<keyword evidence="9" id="KW-0874">Quinone</keyword>
<comment type="catalytic activity">
    <reaction evidence="9">
        <text>a plastoquinone + NADH + (n+1) H(+)(in) = a plastoquinol + NAD(+) + n H(+)(out)</text>
        <dbReference type="Rhea" id="RHEA:42608"/>
        <dbReference type="Rhea" id="RHEA-COMP:9561"/>
        <dbReference type="Rhea" id="RHEA-COMP:9562"/>
        <dbReference type="ChEBI" id="CHEBI:15378"/>
        <dbReference type="ChEBI" id="CHEBI:17757"/>
        <dbReference type="ChEBI" id="CHEBI:57540"/>
        <dbReference type="ChEBI" id="CHEBI:57945"/>
        <dbReference type="ChEBI" id="CHEBI:62192"/>
    </reaction>
</comment>
<evidence type="ECO:0000256" key="6">
    <source>
        <dbReference type="ARBA" id="ARBA00022989"/>
    </source>
</evidence>
<keyword evidence="9" id="KW-1278">Translocase</keyword>
<organism evidence="10">
    <name type="scientific">Selaginella moellendorffii</name>
    <name type="common">Spikemoss</name>
    <dbReference type="NCBI Taxonomy" id="88036"/>
    <lineage>
        <taxon>Eukaryota</taxon>
        <taxon>Viridiplantae</taxon>
        <taxon>Streptophyta</taxon>
        <taxon>Embryophyta</taxon>
        <taxon>Tracheophyta</taxon>
        <taxon>Lycopodiopsida</taxon>
        <taxon>Selaginellales</taxon>
        <taxon>Selaginellaceae</taxon>
        <taxon>Selaginella</taxon>
    </lineage>
</organism>